<dbReference type="Pfam" id="PF06850">
    <property type="entry name" value="PHB_depo_C"/>
    <property type="match status" value="1"/>
</dbReference>
<dbReference type="eggNOG" id="COG4553">
    <property type="taxonomic scope" value="Bacteria"/>
</dbReference>
<proteinExistence type="predicted"/>
<dbReference type="NCBIfam" id="TIGR01849">
    <property type="entry name" value="PHB_depoly_PhaZ"/>
    <property type="match status" value="1"/>
</dbReference>
<feature type="compositionally biased region" description="Polar residues" evidence="1">
    <location>
        <begin position="732"/>
        <end position="748"/>
    </location>
</feature>
<dbReference type="PANTHER" id="PTHR36837:SF4">
    <property type="entry name" value="BLR0908 PROTEIN"/>
    <property type="match status" value="1"/>
</dbReference>
<feature type="compositionally biased region" description="Polar residues" evidence="1">
    <location>
        <begin position="545"/>
        <end position="571"/>
    </location>
</feature>
<feature type="compositionally biased region" description="Basic and acidic residues" evidence="1">
    <location>
        <begin position="572"/>
        <end position="584"/>
    </location>
</feature>
<dbReference type="InterPro" id="IPR051321">
    <property type="entry name" value="PHA/PHB_synthase"/>
</dbReference>
<protein>
    <submittedName>
        <fullName evidence="3">Intracellular PHB depolymerase</fullName>
    </submittedName>
</protein>
<comment type="caution">
    <text evidence="3">The sequence shown here is derived from an EMBL/GenBank/DDBJ whole genome shotgun (WGS) entry which is preliminary data.</text>
</comment>
<feature type="compositionally biased region" description="Basic and acidic residues" evidence="1">
    <location>
        <begin position="712"/>
        <end position="726"/>
    </location>
</feature>
<sequence length="837" mass="90074">MLYYFYEWNQAMLAPLRVAADATRIAYQNPLNPASRTTVGRAIAAGAELFERTTRVYAKPEFGIEETVVGHSHVRVKEKVVVDKPFCQLLHFERQLPKDRKSDPRFIVVAPLSGHHATLLRGTVEALLPYADVYITDWQDAREVPVEDGKFDLDDYTQYIIDFLHFLGPDTHILGVCQPSVPVMMAVAHMEKHQDECYPATMTLMGGPIDTRVNPTAVNRLAEEKGIDWFRDNVIMTVPFPQLGFRRAVYPGFLQLTGFMSMNLDRHMMAHKDFFWHLVKDDGDSAEKHRIFYDEYNAVMDMTAEFYLQTVEEVFIKHSLPKGEMKFNGETIDLGAIKRVALLTVEGENDDISGVGQTEAAQDICPNIPEEMRVHYVQPKVGHYGVFNGSRFRAEIVPRIIDFALTHGTTHGSAELPKRTEVTKRAGRNFGAFAERHAKAGMLGQSLGAGGETGIADPLMFESNPFAAGERIMRVFAEPAEKALAETMKQAKPAKKAVETAKAPAKAAKSEAKPAQAKTASNTQQPAKDKSEATGSDALKPASAKSETNVAAKSGTSTTSPANKQASQVTRTEAKASDQSKAEAKQPSNTETQSAPKPAEAAKSASAKVPDQKPASDGSPTTSSDDSKAAPVEKTTASAPEIKPTQETKSDAPKTGSAQPKDAKTSNASANGSKPAEAKPADASDANAVSTAAKSSDASNSTSVDKTTAEAPESKTLTETKPDAPKADAVQPSDTKSSDATSSGSKPSDVSKPATADRNAQQSPTARADNTETTTAEAKPSVTSANSDTPEAATKKVREPAAAATSSTAKRTSTRSGRTSRTGNRKRSRRSTGRGKK</sequence>
<accession>Q0G493</accession>
<dbReference type="AlphaFoldDB" id="Q0G493"/>
<feature type="region of interest" description="Disordered" evidence="1">
    <location>
        <begin position="487"/>
        <end position="837"/>
    </location>
</feature>
<dbReference type="HOGENOM" id="CLU_017495_1_0_5"/>
<feature type="compositionally biased region" description="Low complexity" evidence="1">
    <location>
        <begin position="802"/>
        <end position="822"/>
    </location>
</feature>
<evidence type="ECO:0000259" key="2">
    <source>
        <dbReference type="Pfam" id="PF06850"/>
    </source>
</evidence>
<dbReference type="EMBL" id="AATP01000002">
    <property type="protein sequence ID" value="EAU41588.1"/>
    <property type="molecule type" value="Genomic_DNA"/>
</dbReference>
<evidence type="ECO:0000313" key="4">
    <source>
        <dbReference type="Proteomes" id="UP000004310"/>
    </source>
</evidence>
<dbReference type="InterPro" id="IPR029058">
    <property type="entry name" value="AB_hydrolase_fold"/>
</dbReference>
<dbReference type="Proteomes" id="UP000004310">
    <property type="component" value="Unassembled WGS sequence"/>
</dbReference>
<reference evidence="3 4" key="1">
    <citation type="journal article" date="2010" name="J. Bacteriol.">
        <title>Genome sequence of Fulvimarina pelagi HTCC2506T, a Mn(II)-oxidizing alphaproteobacterium possessing an aerobic anoxygenic photosynthetic gene cluster and Xanthorhodopsin.</title>
        <authorList>
            <person name="Kang I."/>
            <person name="Oh H.M."/>
            <person name="Lim S.I."/>
            <person name="Ferriera S."/>
            <person name="Giovannoni S.J."/>
            <person name="Cho J.C."/>
        </authorList>
    </citation>
    <scope>NUCLEOTIDE SEQUENCE [LARGE SCALE GENOMIC DNA]</scope>
    <source>
        <strain evidence="3 4">HTCC2506</strain>
    </source>
</reference>
<feature type="compositionally biased region" description="Polar residues" evidence="1">
    <location>
        <begin position="771"/>
        <end position="789"/>
    </location>
</feature>
<feature type="domain" description="PHB de-polymerase C-terminal" evidence="2">
    <location>
        <begin position="206"/>
        <end position="404"/>
    </location>
</feature>
<feature type="compositionally biased region" description="Low complexity" evidence="1">
    <location>
        <begin position="594"/>
        <end position="609"/>
    </location>
</feature>
<dbReference type="InterPro" id="IPR009656">
    <property type="entry name" value="PHB_depo_C"/>
</dbReference>
<feature type="compositionally biased region" description="Low complexity" evidence="1">
    <location>
        <begin position="500"/>
        <end position="518"/>
    </location>
</feature>
<dbReference type="InterPro" id="IPR010915">
    <property type="entry name" value="PHB_depoly_PhaZ"/>
</dbReference>
<feature type="compositionally biased region" description="Polar residues" evidence="1">
    <location>
        <begin position="687"/>
        <end position="706"/>
    </location>
</feature>
<dbReference type="PANTHER" id="PTHR36837">
    <property type="entry name" value="POLY(3-HYDROXYALKANOATE) POLYMERASE SUBUNIT PHAC"/>
    <property type="match status" value="1"/>
</dbReference>
<name>Q0G493_9HYPH</name>
<evidence type="ECO:0000313" key="3">
    <source>
        <dbReference type="EMBL" id="EAU41588.1"/>
    </source>
</evidence>
<feature type="compositionally biased region" description="Basic residues" evidence="1">
    <location>
        <begin position="823"/>
        <end position="837"/>
    </location>
</feature>
<organism evidence="3 4">
    <name type="scientific">Fulvimarina pelagi HTCC2506</name>
    <dbReference type="NCBI Taxonomy" id="314231"/>
    <lineage>
        <taxon>Bacteria</taxon>
        <taxon>Pseudomonadati</taxon>
        <taxon>Pseudomonadota</taxon>
        <taxon>Alphaproteobacteria</taxon>
        <taxon>Hyphomicrobiales</taxon>
        <taxon>Aurantimonadaceae</taxon>
        <taxon>Fulvimarina</taxon>
    </lineage>
</organism>
<dbReference type="SUPFAM" id="SSF53474">
    <property type="entry name" value="alpha/beta-Hydrolases"/>
    <property type="match status" value="1"/>
</dbReference>
<gene>
    <name evidence="3" type="ORF">FP2506_14184</name>
</gene>
<evidence type="ECO:0000256" key="1">
    <source>
        <dbReference type="SAM" id="MobiDB-lite"/>
    </source>
</evidence>
<keyword evidence="4" id="KW-1185">Reference proteome</keyword>
<dbReference type="STRING" id="217511.GCA_001463845_02321"/>